<dbReference type="PROSITE" id="PS01153">
    <property type="entry name" value="NOL1_NOP2_SUN"/>
    <property type="match status" value="1"/>
</dbReference>
<dbReference type="Gene3D" id="3.40.50.150">
    <property type="entry name" value="Vaccinia Virus protein VP39"/>
    <property type="match status" value="1"/>
</dbReference>
<dbReference type="EMBL" id="KK105305">
    <property type="protein sequence ID" value="KIY92797.1"/>
    <property type="molecule type" value="Genomic_DNA"/>
</dbReference>
<feature type="compositionally biased region" description="Low complexity" evidence="7">
    <location>
        <begin position="84"/>
        <end position="99"/>
    </location>
</feature>
<evidence type="ECO:0000256" key="7">
    <source>
        <dbReference type="SAM" id="MobiDB-lite"/>
    </source>
</evidence>
<keyword evidence="4 6" id="KW-0949">S-adenosyl-L-methionine</keyword>
<feature type="binding site" evidence="6">
    <location>
        <position position="46"/>
    </location>
    <ligand>
        <name>S-adenosyl-L-methionine</name>
        <dbReference type="ChEBI" id="CHEBI:59789"/>
    </ligand>
</feature>
<dbReference type="RefSeq" id="XP_013891817.1">
    <property type="nucleotide sequence ID" value="XM_014036363.1"/>
</dbReference>
<dbReference type="PROSITE" id="PS51686">
    <property type="entry name" value="SAM_MT_RSMB_NOP"/>
    <property type="match status" value="1"/>
</dbReference>
<dbReference type="InterPro" id="IPR029063">
    <property type="entry name" value="SAM-dependent_MTases_sf"/>
</dbReference>
<gene>
    <name evidence="9" type="ORF">MNEG_15166</name>
</gene>
<dbReference type="STRING" id="145388.A0A0D2IXZ4"/>
<dbReference type="InterPro" id="IPR001678">
    <property type="entry name" value="MeTrfase_RsmB-F_NOP2_dom"/>
</dbReference>
<evidence type="ECO:0000256" key="2">
    <source>
        <dbReference type="ARBA" id="ARBA00022603"/>
    </source>
</evidence>
<dbReference type="Pfam" id="PF01189">
    <property type="entry name" value="Methyltr_RsmB-F"/>
    <property type="match status" value="2"/>
</dbReference>
<protein>
    <recommendedName>
        <fullName evidence="8">SAM-dependent MTase RsmB/NOP-type domain-containing protein</fullName>
    </recommendedName>
</protein>
<evidence type="ECO:0000313" key="9">
    <source>
        <dbReference type="EMBL" id="KIY92797.1"/>
    </source>
</evidence>
<sequence>MSKTPAPPQVLDMCAAPGSKTFQLLEMLHQGSSHGQAPQGIVVANDADGQRCNLLTHQTKRMCSPCLMITNHSGEMFPRMLDPAAGPADANADAAAGEEAAGEEEGVGDGEGEEGAAAAGAGGGRRRRAKPARLLFDRILADVPCSGDGTMRKSPDIWNRWGVAAGNGLHMMQLKIALQGARLLKVGGRMVYSTCTFNPIEDEAVVADLLVRCGGALRLVDVDAQLPQLKRMPGLKTWKVRDRFQWYESWDDAAVVGNKLSPTMFPSPEKAALPLERCMRFLPHHNDTGGFFVAVIEKVAPIDALPDPDHSFRLRPMSGIAKVEEGAEAGAAAELRAAAAAAAEYALRGSAGGRRVAPIVIGGRVKHGRAQPSHFQNR</sequence>
<evidence type="ECO:0000313" key="10">
    <source>
        <dbReference type="Proteomes" id="UP000054498"/>
    </source>
</evidence>
<evidence type="ECO:0000256" key="1">
    <source>
        <dbReference type="ARBA" id="ARBA00007494"/>
    </source>
</evidence>
<feature type="binding site" evidence="6">
    <location>
        <begin position="14"/>
        <end position="20"/>
    </location>
    <ligand>
        <name>S-adenosyl-L-methionine</name>
        <dbReference type="ChEBI" id="CHEBI:59789"/>
    </ligand>
</feature>
<dbReference type="GO" id="GO:0001510">
    <property type="term" value="P:RNA methylation"/>
    <property type="evidence" value="ECO:0007669"/>
    <property type="project" value="InterPro"/>
</dbReference>
<dbReference type="PANTHER" id="PTHR22808:SF1">
    <property type="entry name" value="RNA CYTOSINE-C(5)-METHYLTRANSFERASE NSUN2-RELATED"/>
    <property type="match status" value="1"/>
</dbReference>
<feature type="binding site" evidence="6">
    <location>
        <position position="142"/>
    </location>
    <ligand>
        <name>S-adenosyl-L-methionine</name>
        <dbReference type="ChEBI" id="CHEBI:59789"/>
    </ligand>
</feature>
<evidence type="ECO:0000256" key="4">
    <source>
        <dbReference type="ARBA" id="ARBA00022691"/>
    </source>
</evidence>
<feature type="compositionally biased region" description="Acidic residues" evidence="7">
    <location>
        <begin position="100"/>
        <end position="114"/>
    </location>
</feature>
<comment type="similarity">
    <text evidence="1 6">Belongs to the class I-like SAM-binding methyltransferase superfamily. RsmB/NOP family.</text>
</comment>
<dbReference type="AlphaFoldDB" id="A0A0D2IXZ4"/>
<organism evidence="9 10">
    <name type="scientific">Monoraphidium neglectum</name>
    <dbReference type="NCBI Taxonomy" id="145388"/>
    <lineage>
        <taxon>Eukaryota</taxon>
        <taxon>Viridiplantae</taxon>
        <taxon>Chlorophyta</taxon>
        <taxon>core chlorophytes</taxon>
        <taxon>Chlorophyceae</taxon>
        <taxon>CS clade</taxon>
        <taxon>Sphaeropleales</taxon>
        <taxon>Selenastraceae</taxon>
        <taxon>Monoraphidium</taxon>
    </lineage>
</organism>
<evidence type="ECO:0000256" key="5">
    <source>
        <dbReference type="ARBA" id="ARBA00022884"/>
    </source>
</evidence>
<dbReference type="GeneID" id="25732800"/>
<reference evidence="9 10" key="1">
    <citation type="journal article" date="2013" name="BMC Genomics">
        <title>Reconstruction of the lipid metabolism for the microalga Monoraphidium neglectum from its genome sequence reveals characteristics suitable for biofuel production.</title>
        <authorList>
            <person name="Bogen C."/>
            <person name="Al-Dilaimi A."/>
            <person name="Albersmeier A."/>
            <person name="Wichmann J."/>
            <person name="Grundmann M."/>
            <person name="Rupp O."/>
            <person name="Lauersen K.J."/>
            <person name="Blifernez-Klassen O."/>
            <person name="Kalinowski J."/>
            <person name="Goesmann A."/>
            <person name="Mussgnug J.H."/>
            <person name="Kruse O."/>
        </authorList>
    </citation>
    <scope>NUCLEOTIDE SEQUENCE [LARGE SCALE GENOMIC DNA]</scope>
    <source>
        <strain evidence="9 10">SAG 48.87</strain>
    </source>
</reference>
<name>A0A0D2IXZ4_9CHLO</name>
<accession>A0A0D2IXZ4</accession>
<dbReference type="SUPFAM" id="SSF53335">
    <property type="entry name" value="S-adenosyl-L-methionine-dependent methyltransferases"/>
    <property type="match status" value="1"/>
</dbReference>
<dbReference type="PANTHER" id="PTHR22808">
    <property type="entry name" value="NCL1 YEAST -RELATED NOL1/NOP2/FMU SUN DOMAIN-CONTAINING"/>
    <property type="match status" value="1"/>
</dbReference>
<keyword evidence="5 6" id="KW-0694">RNA-binding</keyword>
<keyword evidence="10" id="KW-1185">Reference proteome</keyword>
<keyword evidence="3 6" id="KW-0808">Transferase</keyword>
<dbReference type="InterPro" id="IPR049560">
    <property type="entry name" value="MeTrfase_RsmB-F_NOP2_cat"/>
</dbReference>
<dbReference type="InterPro" id="IPR018314">
    <property type="entry name" value="RsmB/NOL1/NOP2-like_CS"/>
</dbReference>
<dbReference type="OrthoDB" id="6093671at2759"/>
<dbReference type="GO" id="GO:0008173">
    <property type="term" value="F:RNA methyltransferase activity"/>
    <property type="evidence" value="ECO:0007669"/>
    <property type="project" value="InterPro"/>
</dbReference>
<dbReference type="Proteomes" id="UP000054498">
    <property type="component" value="Unassembled WGS sequence"/>
</dbReference>
<evidence type="ECO:0000256" key="6">
    <source>
        <dbReference type="PROSITE-ProRule" id="PRU01023"/>
    </source>
</evidence>
<feature type="active site" description="Nucleophile" evidence="6">
    <location>
        <position position="195"/>
    </location>
</feature>
<dbReference type="KEGG" id="mng:MNEG_15166"/>
<keyword evidence="2 6" id="KW-0489">Methyltransferase</keyword>
<feature type="region of interest" description="Disordered" evidence="7">
    <location>
        <begin position="81"/>
        <end position="124"/>
    </location>
</feature>
<feature type="domain" description="SAM-dependent MTase RsmB/NOP-type" evidence="8">
    <location>
        <begin position="1"/>
        <end position="299"/>
    </location>
</feature>
<dbReference type="GO" id="GO:0003723">
    <property type="term" value="F:RNA binding"/>
    <property type="evidence" value="ECO:0007669"/>
    <property type="project" value="UniProtKB-UniRule"/>
</dbReference>
<evidence type="ECO:0000259" key="8">
    <source>
        <dbReference type="PROSITE" id="PS51686"/>
    </source>
</evidence>
<comment type="caution">
    <text evidence="6">Lacks conserved residue(s) required for the propagation of feature annotation.</text>
</comment>
<evidence type="ECO:0000256" key="3">
    <source>
        <dbReference type="ARBA" id="ARBA00022679"/>
    </source>
</evidence>
<dbReference type="InterPro" id="IPR023267">
    <property type="entry name" value="RCMT"/>
</dbReference>
<dbReference type="PRINTS" id="PR02008">
    <property type="entry name" value="RCMTFAMILY"/>
</dbReference>
<proteinExistence type="inferred from homology"/>